<evidence type="ECO:0000256" key="1">
    <source>
        <dbReference type="SAM" id="MobiDB-lite"/>
    </source>
</evidence>
<feature type="transmembrane region" description="Helical" evidence="2">
    <location>
        <begin position="207"/>
        <end position="229"/>
    </location>
</feature>
<feature type="transmembrane region" description="Helical" evidence="2">
    <location>
        <begin position="145"/>
        <end position="171"/>
    </location>
</feature>
<keyword evidence="4" id="KW-1185">Reference proteome</keyword>
<keyword evidence="2" id="KW-0812">Transmembrane</keyword>
<evidence type="ECO:0008006" key="5">
    <source>
        <dbReference type="Google" id="ProtNLM"/>
    </source>
</evidence>
<protein>
    <recommendedName>
        <fullName evidence="5">Type IV secretion system protein TrbL</fullName>
    </recommendedName>
</protein>
<gene>
    <name evidence="3" type="ORF">ACFSAU_15735</name>
</gene>
<dbReference type="RefSeq" id="WP_267645101.1">
    <property type="nucleotide sequence ID" value="NZ_JANHGR010000001.1"/>
</dbReference>
<organism evidence="3 4">
    <name type="scientific">Halolamina litorea</name>
    <dbReference type="NCBI Taxonomy" id="1515593"/>
    <lineage>
        <taxon>Archaea</taxon>
        <taxon>Methanobacteriati</taxon>
        <taxon>Methanobacteriota</taxon>
        <taxon>Stenosarchaea group</taxon>
        <taxon>Halobacteria</taxon>
        <taxon>Halobacteriales</taxon>
        <taxon>Haloferacaceae</taxon>
    </lineage>
</organism>
<dbReference type="Proteomes" id="UP001597139">
    <property type="component" value="Unassembled WGS sequence"/>
</dbReference>
<keyword evidence="2" id="KW-0472">Membrane</keyword>
<name>A0ABD6BW11_9EURY</name>
<dbReference type="AlphaFoldDB" id="A0ABD6BW11"/>
<feature type="compositionally biased region" description="Basic and acidic residues" evidence="1">
    <location>
        <begin position="385"/>
        <end position="400"/>
    </location>
</feature>
<feature type="transmembrane region" description="Helical" evidence="2">
    <location>
        <begin position="178"/>
        <end position="195"/>
    </location>
</feature>
<accession>A0ABD6BW11</accession>
<comment type="caution">
    <text evidence="3">The sequence shown here is derived from an EMBL/GenBank/DDBJ whole genome shotgun (WGS) entry which is preliminary data.</text>
</comment>
<evidence type="ECO:0000256" key="2">
    <source>
        <dbReference type="SAM" id="Phobius"/>
    </source>
</evidence>
<evidence type="ECO:0000313" key="3">
    <source>
        <dbReference type="EMBL" id="MFD1568946.1"/>
    </source>
</evidence>
<dbReference type="InterPro" id="IPR045782">
    <property type="entry name" value="TrbL_3"/>
</dbReference>
<feature type="transmembrane region" description="Helical" evidence="2">
    <location>
        <begin position="62"/>
        <end position="85"/>
    </location>
</feature>
<dbReference type="Pfam" id="PF19590">
    <property type="entry name" value="TrbL_3"/>
    <property type="match status" value="1"/>
</dbReference>
<proteinExistence type="predicted"/>
<reference evidence="3 4" key="1">
    <citation type="journal article" date="2019" name="Int. J. Syst. Evol. Microbiol.">
        <title>The Global Catalogue of Microorganisms (GCM) 10K type strain sequencing project: providing services to taxonomists for standard genome sequencing and annotation.</title>
        <authorList>
            <consortium name="The Broad Institute Genomics Platform"/>
            <consortium name="The Broad Institute Genome Sequencing Center for Infectious Disease"/>
            <person name="Wu L."/>
            <person name="Ma J."/>
        </authorList>
    </citation>
    <scope>NUCLEOTIDE SEQUENCE [LARGE SCALE GENOMIC DNA]</scope>
    <source>
        <strain evidence="3 4">CGMCC 1.12859</strain>
    </source>
</reference>
<feature type="transmembrane region" description="Helical" evidence="2">
    <location>
        <begin position="105"/>
        <end position="125"/>
    </location>
</feature>
<sequence>MSSFWDAFVDAISEFLRLLFAPVESFVETFGNELIHLVVGTPAPNAVFTAPTNGPWPAIYDYYWSAIIPLSLSLYGLMLGIVIFLESTSYLFGSYHRSKLKKRAFTGLLGILSWWWVSALALRFVDALTGFIVPDLSEIALFETASFAILGVLGVMLAQGVNLTLFLLLALVYTIRQLGIYLFVLLMPLLMVFWIPGVGPFTLVSRFMQRLAGFYVPLLFLTVPVALLLRLGELLGDSFSLSLGGVGAWLLALLIPVAALFAPLVMFWQAGALFFFADRASRHVSVDRAQRRVSRMRAGSEQATHSGRNFGRGVLGKPAVNRDNQQLLDASRSRAHRAGTRVENARGRLQSAFTERSNSGSDGDAGGTSGGDDAAESESTTDTKQSARSENFETLRRRDSAPAQTDDADDESTDDDPRYIQ</sequence>
<feature type="region of interest" description="Disordered" evidence="1">
    <location>
        <begin position="293"/>
        <end position="421"/>
    </location>
</feature>
<keyword evidence="2" id="KW-1133">Transmembrane helix</keyword>
<evidence type="ECO:0000313" key="4">
    <source>
        <dbReference type="Proteomes" id="UP001597139"/>
    </source>
</evidence>
<dbReference type="EMBL" id="JBHUCZ010000029">
    <property type="protein sequence ID" value="MFD1568946.1"/>
    <property type="molecule type" value="Genomic_DNA"/>
</dbReference>
<feature type="transmembrane region" description="Helical" evidence="2">
    <location>
        <begin position="241"/>
        <end position="268"/>
    </location>
</feature>